<dbReference type="AlphaFoldDB" id="A0A0L0FBJ1"/>
<feature type="domain" description="Bromo" evidence="4">
    <location>
        <begin position="171"/>
        <end position="225"/>
    </location>
</feature>
<proteinExistence type="predicted"/>
<reference evidence="5 6" key="1">
    <citation type="submission" date="2011-02" db="EMBL/GenBank/DDBJ databases">
        <title>The Genome Sequence of Sphaeroforma arctica JP610.</title>
        <authorList>
            <consortium name="The Broad Institute Genome Sequencing Platform"/>
            <person name="Russ C."/>
            <person name="Cuomo C."/>
            <person name="Young S.K."/>
            <person name="Zeng Q."/>
            <person name="Gargeya S."/>
            <person name="Alvarado L."/>
            <person name="Berlin A."/>
            <person name="Chapman S.B."/>
            <person name="Chen Z."/>
            <person name="Freedman E."/>
            <person name="Gellesch M."/>
            <person name="Goldberg J."/>
            <person name="Griggs A."/>
            <person name="Gujja S."/>
            <person name="Heilman E."/>
            <person name="Heiman D."/>
            <person name="Howarth C."/>
            <person name="Mehta T."/>
            <person name="Neiman D."/>
            <person name="Pearson M."/>
            <person name="Roberts A."/>
            <person name="Saif S."/>
            <person name="Shea T."/>
            <person name="Shenoy N."/>
            <person name="Sisk P."/>
            <person name="Stolte C."/>
            <person name="Sykes S."/>
            <person name="White J."/>
            <person name="Yandava C."/>
            <person name="Burger G."/>
            <person name="Gray M.W."/>
            <person name="Holland P.W.H."/>
            <person name="King N."/>
            <person name="Lang F.B.F."/>
            <person name="Roger A.J."/>
            <person name="Ruiz-Trillo I."/>
            <person name="Haas B."/>
            <person name="Nusbaum C."/>
            <person name="Birren B."/>
        </authorList>
    </citation>
    <scope>NUCLEOTIDE SEQUENCE [LARGE SCALE GENOMIC DNA]</scope>
    <source>
        <strain evidence="5 6">JP610</strain>
    </source>
</reference>
<protein>
    <recommendedName>
        <fullName evidence="4">Bromo domain-containing protein</fullName>
    </recommendedName>
</protein>
<dbReference type="CDD" id="cd04369">
    <property type="entry name" value="Bromodomain"/>
    <property type="match status" value="1"/>
</dbReference>
<dbReference type="PROSITE" id="PS50014">
    <property type="entry name" value="BROMODOMAIN_2"/>
    <property type="match status" value="1"/>
</dbReference>
<keyword evidence="1 2" id="KW-0103">Bromodomain</keyword>
<dbReference type="Proteomes" id="UP000054560">
    <property type="component" value="Unassembled WGS sequence"/>
</dbReference>
<dbReference type="EMBL" id="KQ245043">
    <property type="protein sequence ID" value="KNC73871.1"/>
    <property type="molecule type" value="Genomic_DNA"/>
</dbReference>
<dbReference type="Gene3D" id="1.20.920.10">
    <property type="entry name" value="Bromodomain-like"/>
    <property type="match status" value="1"/>
</dbReference>
<accession>A0A0L0FBJ1</accession>
<feature type="compositionally biased region" description="Polar residues" evidence="3">
    <location>
        <begin position="94"/>
        <end position="104"/>
    </location>
</feature>
<evidence type="ECO:0000256" key="2">
    <source>
        <dbReference type="PROSITE-ProRule" id="PRU00035"/>
    </source>
</evidence>
<dbReference type="GeneID" id="25914075"/>
<keyword evidence="6" id="KW-1185">Reference proteome</keyword>
<dbReference type="SUPFAM" id="SSF47370">
    <property type="entry name" value="Bromodomain"/>
    <property type="match status" value="1"/>
</dbReference>
<evidence type="ECO:0000313" key="6">
    <source>
        <dbReference type="Proteomes" id="UP000054560"/>
    </source>
</evidence>
<evidence type="ECO:0000259" key="4">
    <source>
        <dbReference type="PROSITE" id="PS50014"/>
    </source>
</evidence>
<evidence type="ECO:0000313" key="5">
    <source>
        <dbReference type="EMBL" id="KNC73871.1"/>
    </source>
</evidence>
<feature type="non-terminal residue" evidence="5">
    <location>
        <position position="225"/>
    </location>
</feature>
<evidence type="ECO:0000256" key="1">
    <source>
        <dbReference type="ARBA" id="ARBA00023117"/>
    </source>
</evidence>
<dbReference type="InterPro" id="IPR001487">
    <property type="entry name" value="Bromodomain"/>
</dbReference>
<sequence>MLKLYTQLKKETFGLTLEPPETPREEVSPVSFKALKKLAKNRAQIYATANTPVERSPTPPPPEPQSAARTKSGAHRTAAKVSTKQSTKHSSKQDNSSGQDTQPSTPEPKGVDKPPKESKKTKNTKDLPISVARDMDAVLGFAYPNTFVGKAKLTVAKGDELMARIRACKNGPRDVCEAFQLLPDPTEYADYYEVIADPMDLATMQAKLDHLRADMLAGKATPKGQ</sequence>
<name>A0A0L0FBJ1_9EUKA</name>
<organism evidence="5 6">
    <name type="scientific">Sphaeroforma arctica JP610</name>
    <dbReference type="NCBI Taxonomy" id="667725"/>
    <lineage>
        <taxon>Eukaryota</taxon>
        <taxon>Ichthyosporea</taxon>
        <taxon>Ichthyophonida</taxon>
        <taxon>Sphaeroforma</taxon>
    </lineage>
</organism>
<dbReference type="Pfam" id="PF00439">
    <property type="entry name" value="Bromodomain"/>
    <property type="match status" value="1"/>
</dbReference>
<feature type="region of interest" description="Disordered" evidence="3">
    <location>
        <begin position="46"/>
        <end position="128"/>
    </location>
</feature>
<evidence type="ECO:0000256" key="3">
    <source>
        <dbReference type="SAM" id="MobiDB-lite"/>
    </source>
</evidence>
<dbReference type="RefSeq" id="XP_014147773.1">
    <property type="nucleotide sequence ID" value="XM_014292298.1"/>
</dbReference>
<dbReference type="InterPro" id="IPR036427">
    <property type="entry name" value="Bromodomain-like_sf"/>
</dbReference>
<feature type="compositionally biased region" description="Basic and acidic residues" evidence="3">
    <location>
        <begin position="109"/>
        <end position="125"/>
    </location>
</feature>
<dbReference type="OrthoDB" id="6017at2759"/>
<gene>
    <name evidence="5" type="ORF">SARC_13571</name>
</gene>